<dbReference type="STRING" id="1774970.AUC70_04980"/>
<keyword evidence="1" id="KW-0472">Membrane</keyword>
<dbReference type="RefSeq" id="WP_083241402.1">
    <property type="nucleotide sequence ID" value="NZ_LPWE01000011.1"/>
</dbReference>
<accession>A0A1E3VNH4</accession>
<dbReference type="EMBL" id="LPWE01000011">
    <property type="protein sequence ID" value="ODR95085.1"/>
    <property type="molecule type" value="Genomic_DNA"/>
</dbReference>
<dbReference type="AlphaFoldDB" id="A0A1E3VNH4"/>
<name>A0A1E3VNH4_9HYPH</name>
<evidence type="ECO:0000313" key="2">
    <source>
        <dbReference type="EMBL" id="ODR95085.1"/>
    </source>
</evidence>
<evidence type="ECO:0000256" key="1">
    <source>
        <dbReference type="SAM" id="Phobius"/>
    </source>
</evidence>
<gene>
    <name evidence="2" type="ORF">AUC70_04980</name>
</gene>
<keyword evidence="1" id="KW-1133">Transmembrane helix</keyword>
<feature type="transmembrane region" description="Helical" evidence="1">
    <location>
        <begin position="23"/>
        <end position="45"/>
    </location>
</feature>
<reference evidence="2 3" key="1">
    <citation type="journal article" date="2016" name="Environ. Microbiol.">
        <title>New Methyloceanibacter diversity from North Sea sediments includes methanotroph containing solely the soluble methane monooxygenase.</title>
        <authorList>
            <person name="Vekeman B."/>
            <person name="Kerckhof F.M."/>
            <person name="Cremers G."/>
            <person name="de Vos P."/>
            <person name="Vandamme P."/>
            <person name="Boon N."/>
            <person name="Op den Camp H.J."/>
            <person name="Heylen K."/>
        </authorList>
    </citation>
    <scope>NUCLEOTIDE SEQUENCE [LARGE SCALE GENOMIC DNA]</scope>
    <source>
        <strain evidence="2 3">R-67176</strain>
    </source>
</reference>
<protein>
    <submittedName>
        <fullName evidence="2">Uncharacterized protein</fullName>
    </submittedName>
</protein>
<evidence type="ECO:0000313" key="3">
    <source>
        <dbReference type="Proteomes" id="UP000094172"/>
    </source>
</evidence>
<keyword evidence="1" id="KW-0812">Transmembrane</keyword>
<keyword evidence="3" id="KW-1185">Reference proteome</keyword>
<sequence length="110" mass="12265">MTDAAPGEQHEDNREDNSVMKNFVIVAIVSFLAGAAQMGVANASAYSDAVRKYCRADYKKYCGEYGLETNALRNCMNRHGDKLSDACVRALVQSGEVSQREVDRRRKKSR</sequence>
<dbReference type="Proteomes" id="UP000094172">
    <property type="component" value="Unassembled WGS sequence"/>
</dbReference>
<proteinExistence type="predicted"/>
<comment type="caution">
    <text evidence="2">The sequence shown here is derived from an EMBL/GenBank/DDBJ whole genome shotgun (WGS) entry which is preliminary data.</text>
</comment>
<organism evidence="2 3">
    <name type="scientific">Methyloceanibacter stevinii</name>
    <dbReference type="NCBI Taxonomy" id="1774970"/>
    <lineage>
        <taxon>Bacteria</taxon>
        <taxon>Pseudomonadati</taxon>
        <taxon>Pseudomonadota</taxon>
        <taxon>Alphaproteobacteria</taxon>
        <taxon>Hyphomicrobiales</taxon>
        <taxon>Hyphomicrobiaceae</taxon>
        <taxon>Methyloceanibacter</taxon>
    </lineage>
</organism>